<dbReference type="AlphaFoldDB" id="A0A7J7DJM5"/>
<feature type="compositionally biased region" description="Acidic residues" evidence="1">
    <location>
        <begin position="137"/>
        <end position="148"/>
    </location>
</feature>
<evidence type="ECO:0000313" key="5">
    <source>
        <dbReference type="Proteomes" id="UP000593562"/>
    </source>
</evidence>
<evidence type="ECO:0000313" key="4">
    <source>
        <dbReference type="EMBL" id="KAF5746541.1"/>
    </source>
</evidence>
<protein>
    <submittedName>
        <fullName evidence="4">Sphere organelles protein-related putative isoform 1</fullName>
    </submittedName>
</protein>
<feature type="domain" description="Coilin tudor" evidence="3">
    <location>
        <begin position="491"/>
        <end position="596"/>
    </location>
</feature>
<gene>
    <name evidence="4" type="ORF">HS088_TW06G00712</name>
</gene>
<dbReference type="InParanoid" id="A0A7J7DJM5"/>
<evidence type="ECO:0000259" key="3">
    <source>
        <dbReference type="Pfam" id="PF23086"/>
    </source>
</evidence>
<feature type="region of interest" description="Disordered" evidence="1">
    <location>
        <begin position="254"/>
        <end position="277"/>
    </location>
</feature>
<dbReference type="InterPro" id="IPR056398">
    <property type="entry name" value="Tudor_Coilin"/>
</dbReference>
<comment type="caution">
    <text evidence="4">The sequence shown here is derived from an EMBL/GenBank/DDBJ whole genome shotgun (WGS) entry which is preliminary data.</text>
</comment>
<dbReference type="GO" id="GO:0015030">
    <property type="term" value="C:Cajal body"/>
    <property type="evidence" value="ECO:0007669"/>
    <property type="project" value="TreeGrafter"/>
</dbReference>
<proteinExistence type="predicted"/>
<feature type="compositionally biased region" description="Polar residues" evidence="1">
    <location>
        <begin position="305"/>
        <end position="321"/>
    </location>
</feature>
<feature type="domain" description="Coilin N-terminal" evidence="2">
    <location>
        <begin position="4"/>
        <end position="181"/>
    </location>
</feature>
<dbReference type="InterPro" id="IPR031722">
    <property type="entry name" value="Coilin_N"/>
</dbReference>
<name>A0A7J7DJM5_TRIWF</name>
<feature type="compositionally biased region" description="Basic residues" evidence="1">
    <location>
        <begin position="162"/>
        <end position="181"/>
    </location>
</feature>
<evidence type="ECO:0000256" key="1">
    <source>
        <dbReference type="SAM" id="MobiDB-lite"/>
    </source>
</evidence>
<organism evidence="4 5">
    <name type="scientific">Tripterygium wilfordii</name>
    <name type="common">Thunder God vine</name>
    <dbReference type="NCBI Taxonomy" id="458696"/>
    <lineage>
        <taxon>Eukaryota</taxon>
        <taxon>Viridiplantae</taxon>
        <taxon>Streptophyta</taxon>
        <taxon>Embryophyta</taxon>
        <taxon>Tracheophyta</taxon>
        <taxon>Spermatophyta</taxon>
        <taxon>Magnoliopsida</taxon>
        <taxon>eudicotyledons</taxon>
        <taxon>Gunneridae</taxon>
        <taxon>Pentapetalae</taxon>
        <taxon>rosids</taxon>
        <taxon>fabids</taxon>
        <taxon>Celastrales</taxon>
        <taxon>Celastraceae</taxon>
        <taxon>Tripterygium</taxon>
    </lineage>
</organism>
<accession>A0A7J7DJM5</accession>
<dbReference type="Pfam" id="PF23086">
    <property type="entry name" value="Tudor_Coilin"/>
    <property type="match status" value="1"/>
</dbReference>
<dbReference type="GO" id="GO:0000387">
    <property type="term" value="P:spliceosomal snRNP assembly"/>
    <property type="evidence" value="ECO:0007669"/>
    <property type="project" value="TreeGrafter"/>
</dbReference>
<dbReference type="PANTHER" id="PTHR15197">
    <property type="entry name" value="COILIN P80"/>
    <property type="match status" value="1"/>
</dbReference>
<dbReference type="GO" id="GO:0030620">
    <property type="term" value="F:U2 snRNA binding"/>
    <property type="evidence" value="ECO:0007669"/>
    <property type="project" value="TreeGrafter"/>
</dbReference>
<evidence type="ECO:0000259" key="2">
    <source>
        <dbReference type="Pfam" id="PF15862"/>
    </source>
</evidence>
<feature type="compositionally biased region" description="Basic residues" evidence="1">
    <location>
        <begin position="261"/>
        <end position="270"/>
    </location>
</feature>
<dbReference type="Proteomes" id="UP000593562">
    <property type="component" value="Unassembled WGS sequence"/>
</dbReference>
<dbReference type="PANTHER" id="PTHR15197:SF0">
    <property type="entry name" value="COILIN"/>
    <property type="match status" value="1"/>
</dbReference>
<dbReference type="OrthoDB" id="74813at2759"/>
<reference evidence="4 5" key="1">
    <citation type="journal article" date="2020" name="Nat. Commun.">
        <title>Genome of Tripterygium wilfordii and identification of cytochrome P450 involved in triptolide biosynthesis.</title>
        <authorList>
            <person name="Tu L."/>
            <person name="Su P."/>
            <person name="Zhang Z."/>
            <person name="Gao L."/>
            <person name="Wang J."/>
            <person name="Hu T."/>
            <person name="Zhou J."/>
            <person name="Zhang Y."/>
            <person name="Zhao Y."/>
            <person name="Liu Y."/>
            <person name="Song Y."/>
            <person name="Tong Y."/>
            <person name="Lu Y."/>
            <person name="Yang J."/>
            <person name="Xu C."/>
            <person name="Jia M."/>
            <person name="Peters R.J."/>
            <person name="Huang L."/>
            <person name="Gao W."/>
        </authorList>
    </citation>
    <scope>NUCLEOTIDE SEQUENCE [LARGE SCALE GENOMIC DNA]</scope>
    <source>
        <strain evidence="5">cv. XIE 37</strain>
        <tissue evidence="4">Leaf</tissue>
    </source>
</reference>
<keyword evidence="5" id="KW-1185">Reference proteome</keyword>
<dbReference type="EMBL" id="JAAARO010000006">
    <property type="protein sequence ID" value="KAF5746541.1"/>
    <property type="molecule type" value="Genomic_DNA"/>
</dbReference>
<dbReference type="Pfam" id="PF15862">
    <property type="entry name" value="Coilin_N"/>
    <property type="match status" value="1"/>
</dbReference>
<dbReference type="GO" id="GO:0030619">
    <property type="term" value="F:U1 snRNA binding"/>
    <property type="evidence" value="ECO:0007669"/>
    <property type="project" value="TreeGrafter"/>
</dbReference>
<feature type="region of interest" description="Disordered" evidence="1">
    <location>
        <begin position="131"/>
        <end position="195"/>
    </location>
</feature>
<sequence>METVRVRILFEDRNILSKSQKKLGLRRSWILLKPQQETISDLASYLLHIFHLHDACPRGIILSMDSFVLPPFESTSIFKDKDIVRVKNKECTLSEIVMVGDEGNHLDLEIVEKQPVATGVQLLANDEFQKETGGYESESEEDEHEESVDAFAVESNPDEKKVAKKRKASRKLQSSKRKKNKSATGGKCEVVPENTDNHVDAEQNLHRQSILPKRCLVKKDQLSVLHCEPVKSSTPGVDERSDNNIGKVVPTQENHLESGSRRHLKGKQKRNCGTPLNVNTGATGMGLLTAYTDCLTRRTNTIRSCQLQENGNGSVDASGTPNGAEKLPSRSARRKKAKRRWLRELAKAEKEKQHQTQLPEKVDMHLPEKSYHELLEEHPEFGYCEECPQQDQDSDVENDVVPIVVRPGHIRFEPLGKVDADQVVQQNQIHMETFQWNGITSKKKGQKWGKEHSASCRRNDYTSFSEECPETEKPPQSQVSGIEEETLKDDCIDFDKLQPLTGLPKEGDVIAYRLVELSSSWTPELSSLRVGKVSRYDPDSNFIMLLPFPEYPIVVEKKADDDGDASALQSETSLYGEDGSLEIDFSSLVNISIIKHANSNSAKIVTDEINEVPVGDQVTETSLRSNRNNKVAATQENGEVNAWEEISKALNAKKAQLPQEENSYKTEYSGRRSMSYKGLRSGALGPTMALLRAQNGLV</sequence>
<dbReference type="FunCoup" id="A0A7J7DJM5">
    <property type="interactions" value="1798"/>
</dbReference>
<feature type="region of interest" description="Disordered" evidence="1">
    <location>
        <begin position="305"/>
        <end position="337"/>
    </location>
</feature>
<dbReference type="InterPro" id="IPR024822">
    <property type="entry name" value="Coilin"/>
</dbReference>